<evidence type="ECO:0000313" key="5">
    <source>
        <dbReference type="Proteomes" id="UP000030746"/>
    </source>
</evidence>
<dbReference type="KEGG" id="lgi:LOTGIDRAFT_135362"/>
<dbReference type="GeneID" id="20233668"/>
<comment type="similarity">
    <text evidence="1">Belongs to the glycosyl hydrolase 18 family.</text>
</comment>
<accession>V4B1J1</accession>
<dbReference type="InterPro" id="IPR017853">
    <property type="entry name" value="GH"/>
</dbReference>
<dbReference type="STRING" id="225164.V4B1J1"/>
<dbReference type="Proteomes" id="UP000030746">
    <property type="component" value="Unassembled WGS sequence"/>
</dbReference>
<reference evidence="4 5" key="1">
    <citation type="journal article" date="2013" name="Nature">
        <title>Insights into bilaterian evolution from three spiralian genomes.</title>
        <authorList>
            <person name="Simakov O."/>
            <person name="Marletaz F."/>
            <person name="Cho S.J."/>
            <person name="Edsinger-Gonzales E."/>
            <person name="Havlak P."/>
            <person name="Hellsten U."/>
            <person name="Kuo D.H."/>
            <person name="Larsson T."/>
            <person name="Lv J."/>
            <person name="Arendt D."/>
            <person name="Savage R."/>
            <person name="Osoegawa K."/>
            <person name="de Jong P."/>
            <person name="Grimwood J."/>
            <person name="Chapman J.A."/>
            <person name="Shapiro H."/>
            <person name="Aerts A."/>
            <person name="Otillar R.P."/>
            <person name="Terry A.Y."/>
            <person name="Boore J.L."/>
            <person name="Grigoriev I.V."/>
            <person name="Lindberg D.R."/>
            <person name="Seaver E.C."/>
            <person name="Weisblat D.A."/>
            <person name="Putnam N.H."/>
            <person name="Rokhsar D.S."/>
        </authorList>
    </citation>
    <scope>NUCLEOTIDE SEQUENCE [LARGE SCALE GENOMIC DNA]</scope>
</reference>
<organism evidence="4 5">
    <name type="scientific">Lottia gigantea</name>
    <name type="common">Giant owl limpet</name>
    <dbReference type="NCBI Taxonomy" id="225164"/>
    <lineage>
        <taxon>Eukaryota</taxon>
        <taxon>Metazoa</taxon>
        <taxon>Spiralia</taxon>
        <taxon>Lophotrochozoa</taxon>
        <taxon>Mollusca</taxon>
        <taxon>Gastropoda</taxon>
        <taxon>Patellogastropoda</taxon>
        <taxon>Lottioidea</taxon>
        <taxon>Lottiidae</taxon>
        <taxon>Lottia</taxon>
    </lineage>
</organism>
<protein>
    <recommendedName>
        <fullName evidence="2">Chitinase domain-containing protein 1</fullName>
    </recommendedName>
</protein>
<dbReference type="GO" id="GO:0005975">
    <property type="term" value="P:carbohydrate metabolic process"/>
    <property type="evidence" value="ECO:0007669"/>
    <property type="project" value="InterPro"/>
</dbReference>
<dbReference type="CDD" id="cd02876">
    <property type="entry name" value="GH18_SI-CLP"/>
    <property type="match status" value="1"/>
</dbReference>
<dbReference type="Gene3D" id="3.20.20.80">
    <property type="entry name" value="Glycosidases"/>
    <property type="match status" value="1"/>
</dbReference>
<keyword evidence="5" id="KW-1185">Reference proteome</keyword>
<dbReference type="FunFam" id="3.20.20.80:FF:000028">
    <property type="entry name" value="Chitinase domain-containing protein 1"/>
    <property type="match status" value="1"/>
</dbReference>
<gene>
    <name evidence="4" type="ORF">LOTGIDRAFT_135362</name>
</gene>
<evidence type="ECO:0000256" key="2">
    <source>
        <dbReference type="ARBA" id="ARBA00040976"/>
    </source>
</evidence>
<dbReference type="RefSeq" id="XP_009067263.1">
    <property type="nucleotide sequence ID" value="XM_009069015.1"/>
</dbReference>
<dbReference type="InterPro" id="IPR011583">
    <property type="entry name" value="Chitinase_II/V-like_cat"/>
</dbReference>
<dbReference type="OrthoDB" id="10254444at2759"/>
<dbReference type="InterPro" id="IPR029070">
    <property type="entry name" value="Chitinase_insertion_sf"/>
</dbReference>
<dbReference type="Gene3D" id="3.10.50.10">
    <property type="match status" value="1"/>
</dbReference>
<dbReference type="PANTHER" id="PTHR46066:SF2">
    <property type="entry name" value="CHITINASE DOMAIN-CONTAINING PROTEIN 1"/>
    <property type="match status" value="1"/>
</dbReference>
<dbReference type="Pfam" id="PF00704">
    <property type="entry name" value="Glyco_hydro_18"/>
    <property type="match status" value="1"/>
</dbReference>
<dbReference type="GO" id="GO:0008061">
    <property type="term" value="F:chitin binding"/>
    <property type="evidence" value="ECO:0007669"/>
    <property type="project" value="InterPro"/>
</dbReference>
<dbReference type="SUPFAM" id="SSF51445">
    <property type="entry name" value="(Trans)glycosidases"/>
    <property type="match status" value="1"/>
</dbReference>
<dbReference type="InterPro" id="IPR001223">
    <property type="entry name" value="Glyco_hydro18_cat"/>
</dbReference>
<dbReference type="GO" id="GO:0012505">
    <property type="term" value="C:endomembrane system"/>
    <property type="evidence" value="ECO:0007669"/>
    <property type="project" value="TreeGrafter"/>
</dbReference>
<evidence type="ECO:0000256" key="1">
    <source>
        <dbReference type="ARBA" id="ARBA00009336"/>
    </source>
</evidence>
<dbReference type="Gene3D" id="1.10.8.360">
    <property type="entry name" value="3,6-anhydro-alpha-l-galactosidase"/>
    <property type="match status" value="1"/>
</dbReference>
<dbReference type="EMBL" id="KB204047">
    <property type="protein sequence ID" value="ESO82099.1"/>
    <property type="molecule type" value="Genomic_DNA"/>
</dbReference>
<proteinExistence type="inferred from homology"/>
<dbReference type="PROSITE" id="PS51910">
    <property type="entry name" value="GH18_2"/>
    <property type="match status" value="1"/>
</dbReference>
<dbReference type="SMART" id="SM00636">
    <property type="entry name" value="Glyco_18"/>
    <property type="match status" value="1"/>
</dbReference>
<dbReference type="OMA" id="YSINERI"/>
<evidence type="ECO:0000259" key="3">
    <source>
        <dbReference type="PROSITE" id="PS51910"/>
    </source>
</evidence>
<name>V4B1J1_LOTGI</name>
<dbReference type="GO" id="GO:0070492">
    <property type="term" value="F:oligosaccharide binding"/>
    <property type="evidence" value="ECO:0007669"/>
    <property type="project" value="TreeGrafter"/>
</dbReference>
<evidence type="ECO:0000313" key="4">
    <source>
        <dbReference type="EMBL" id="ESO82099.1"/>
    </source>
</evidence>
<dbReference type="CTD" id="20233668"/>
<dbReference type="HOGENOM" id="CLU_035132_2_0_1"/>
<feature type="domain" description="GH18" evidence="3">
    <location>
        <begin position="62"/>
        <end position="373"/>
    </location>
</feature>
<sequence>MVKCSTATLGKHDKKLKNEKASLSDETVDERGLVKEKIKWKDITKEHASYCVASKDIKQFSGNVLGYVTPWNNHGYDTAKIFGGKFEFISPVWLQIHRKPGGQFTMGGAHDIDKGWMKDVKKDRHTKILPRILFEKWTSNDYRALFTDEDVVEDCISFILNFLKKNKFDGMVLEIWSSLGGTNRNELIHFINHVADFFHDAKKTFILVLPPPIYAGNNPGLISKANFDDFSDKIDGFSLMTYDYSSVINPGPNAPIDWVRKCVEILVPDDSGLRKKVLLGLNFYGYRYSNMGEVEAIVGSTYMETLKLKKPKLVWHEDHKEHSMIVKKDIGNDNVWFPSLKSIQERLDLARELNTGISIWEIGQGLDYFFDLL</sequence>
<dbReference type="PANTHER" id="PTHR46066">
    <property type="entry name" value="CHITINASE DOMAIN-CONTAINING PROTEIN 1 FAMILY MEMBER"/>
    <property type="match status" value="1"/>
</dbReference>
<dbReference type="AlphaFoldDB" id="V4B1J1"/>